<sequence>MSHLSHYLTRFHSGNYYHIYNRAIDRKLMFKSRSNYHYFMHLWKRYLGGYLDVISYSLNANHFHFLVRVRYFSAEQLKGRTEHELVAERLKIFFRTYAMAFNKRHTRTGSLFEGPFKRVLIGDNHYLTYLIQYIHVNPEKNKLCADFRTWDWSSYKYIVKPSDSVVDRNFVIEWFGSLYEFQQFHLNENQEVDIRSFLSDDED</sequence>
<gene>
    <name evidence="2" type="ORF">SKC38_01960</name>
</gene>
<dbReference type="PANTHER" id="PTHR34322:SF2">
    <property type="entry name" value="TRANSPOSASE IS200-LIKE DOMAIN-CONTAINING PROTEIN"/>
    <property type="match status" value="1"/>
</dbReference>
<name>A0ABW6CWA2_9BACT</name>
<feature type="domain" description="Transposase IS200-like" evidence="1">
    <location>
        <begin position="12"/>
        <end position="137"/>
    </location>
</feature>
<dbReference type="SUPFAM" id="SSF143422">
    <property type="entry name" value="Transposase IS200-like"/>
    <property type="match status" value="1"/>
</dbReference>
<proteinExistence type="predicted"/>
<evidence type="ECO:0000259" key="1">
    <source>
        <dbReference type="SMART" id="SM01321"/>
    </source>
</evidence>
<dbReference type="Gene3D" id="3.30.70.1290">
    <property type="entry name" value="Transposase IS200-like"/>
    <property type="match status" value="1"/>
</dbReference>
<dbReference type="EMBL" id="JBBKYA010000001">
    <property type="protein sequence ID" value="MFD3274989.1"/>
    <property type="molecule type" value="Genomic_DNA"/>
</dbReference>
<dbReference type="SMART" id="SM01321">
    <property type="entry name" value="Y1_Tnp"/>
    <property type="match status" value="1"/>
</dbReference>
<organism evidence="2 3">
    <name type="scientific">Aquirufa echingensis</name>
    <dbReference type="NCBI Taxonomy" id="3096516"/>
    <lineage>
        <taxon>Bacteria</taxon>
        <taxon>Pseudomonadati</taxon>
        <taxon>Bacteroidota</taxon>
        <taxon>Cytophagia</taxon>
        <taxon>Cytophagales</taxon>
        <taxon>Flectobacillaceae</taxon>
        <taxon>Aquirufa</taxon>
    </lineage>
</organism>
<accession>A0ABW6CWA2</accession>
<reference evidence="2 3" key="1">
    <citation type="submission" date="2024-03" db="EMBL/GenBank/DDBJ databases">
        <title>Aquirufa genome sequencing.</title>
        <authorList>
            <person name="Pitt A."/>
            <person name="Hahn M.W."/>
        </authorList>
    </citation>
    <scope>NUCLEOTIDE SEQUENCE [LARGE SCALE GENOMIC DNA]</scope>
    <source>
        <strain evidence="2 3">PLAD-142S6K</strain>
    </source>
</reference>
<evidence type="ECO:0000313" key="2">
    <source>
        <dbReference type="EMBL" id="MFD3274989.1"/>
    </source>
</evidence>
<dbReference type="InterPro" id="IPR002686">
    <property type="entry name" value="Transposase_17"/>
</dbReference>
<keyword evidence="3" id="KW-1185">Reference proteome</keyword>
<dbReference type="Proteomes" id="UP001598114">
    <property type="component" value="Unassembled WGS sequence"/>
</dbReference>
<dbReference type="InterPro" id="IPR036515">
    <property type="entry name" value="Transposase_17_sf"/>
</dbReference>
<protein>
    <recommendedName>
        <fullName evidence="1">Transposase IS200-like domain-containing protein</fullName>
    </recommendedName>
</protein>
<evidence type="ECO:0000313" key="3">
    <source>
        <dbReference type="Proteomes" id="UP001598114"/>
    </source>
</evidence>
<comment type="caution">
    <text evidence="2">The sequence shown here is derived from an EMBL/GenBank/DDBJ whole genome shotgun (WGS) entry which is preliminary data.</text>
</comment>
<dbReference type="RefSeq" id="WP_377974632.1">
    <property type="nucleotide sequence ID" value="NZ_JBBKYA010000001.1"/>
</dbReference>
<dbReference type="PANTHER" id="PTHR34322">
    <property type="entry name" value="TRANSPOSASE, Y1_TNP DOMAIN-CONTAINING"/>
    <property type="match status" value="1"/>
</dbReference>